<protein>
    <recommendedName>
        <fullName evidence="5">Bardet-Biedl syndrome 1</fullName>
    </recommendedName>
</protein>
<dbReference type="Pfam" id="PF23304">
    <property type="entry name" value="GAE_BBS1"/>
    <property type="match status" value="1"/>
</dbReference>
<dbReference type="InterPro" id="IPR036322">
    <property type="entry name" value="WD40_repeat_dom_sf"/>
</dbReference>
<feature type="domain" description="Bardet-Biedl syndrome 1 N-terminal" evidence="1">
    <location>
        <begin position="11"/>
        <end position="266"/>
    </location>
</feature>
<reference evidence="3 4" key="1">
    <citation type="journal article" date="2024" name="Insects">
        <title>An Improved Chromosome-Level Genome Assembly of the Firefly Pyrocoelia pectoralis.</title>
        <authorList>
            <person name="Fu X."/>
            <person name="Meyer-Rochow V.B."/>
            <person name="Ballantyne L."/>
            <person name="Zhu X."/>
        </authorList>
    </citation>
    <scope>NUCLEOTIDE SEQUENCE [LARGE SCALE GENOMIC DNA]</scope>
    <source>
        <strain evidence="3">XCY_ONT2</strain>
    </source>
</reference>
<dbReference type="InterPro" id="IPR028784">
    <property type="entry name" value="BBS1"/>
</dbReference>
<proteinExistence type="predicted"/>
<dbReference type="PANTHER" id="PTHR20870">
    <property type="entry name" value="BARDET-BIEDL SYNDROME 1 PROTEIN"/>
    <property type="match status" value="1"/>
</dbReference>
<dbReference type="GO" id="GO:0005113">
    <property type="term" value="F:patched binding"/>
    <property type="evidence" value="ECO:0007669"/>
    <property type="project" value="TreeGrafter"/>
</dbReference>
<evidence type="ECO:0000259" key="2">
    <source>
        <dbReference type="Pfam" id="PF23304"/>
    </source>
</evidence>
<dbReference type="GO" id="GO:0005930">
    <property type="term" value="C:axoneme"/>
    <property type="evidence" value="ECO:0007669"/>
    <property type="project" value="TreeGrafter"/>
</dbReference>
<dbReference type="PANTHER" id="PTHR20870:SF0">
    <property type="entry name" value="BARDET-BIEDL SYNDROME 1 PROTEIN"/>
    <property type="match status" value="1"/>
</dbReference>
<dbReference type="EMBL" id="JAVRBK010000004">
    <property type="protein sequence ID" value="KAK5645322.1"/>
    <property type="molecule type" value="Genomic_DNA"/>
</dbReference>
<evidence type="ECO:0000313" key="3">
    <source>
        <dbReference type="EMBL" id="KAK5645322.1"/>
    </source>
</evidence>
<evidence type="ECO:0000259" key="1">
    <source>
        <dbReference type="Pfam" id="PF14779"/>
    </source>
</evidence>
<dbReference type="InterPro" id="IPR056419">
    <property type="entry name" value="GAE_BBS1"/>
</dbReference>
<organism evidence="3 4">
    <name type="scientific">Pyrocoelia pectoralis</name>
    <dbReference type="NCBI Taxonomy" id="417401"/>
    <lineage>
        <taxon>Eukaryota</taxon>
        <taxon>Metazoa</taxon>
        <taxon>Ecdysozoa</taxon>
        <taxon>Arthropoda</taxon>
        <taxon>Hexapoda</taxon>
        <taxon>Insecta</taxon>
        <taxon>Pterygota</taxon>
        <taxon>Neoptera</taxon>
        <taxon>Endopterygota</taxon>
        <taxon>Coleoptera</taxon>
        <taxon>Polyphaga</taxon>
        <taxon>Elateriformia</taxon>
        <taxon>Elateroidea</taxon>
        <taxon>Lampyridae</taxon>
        <taxon>Lampyrinae</taxon>
        <taxon>Pyrocoelia</taxon>
    </lineage>
</organism>
<keyword evidence="4" id="KW-1185">Reference proteome</keyword>
<evidence type="ECO:0008006" key="5">
    <source>
        <dbReference type="Google" id="ProtNLM"/>
    </source>
</evidence>
<dbReference type="Pfam" id="PF14779">
    <property type="entry name" value="BBS1"/>
    <property type="match status" value="1"/>
</dbReference>
<dbReference type="GO" id="GO:1905515">
    <property type="term" value="P:non-motile cilium assembly"/>
    <property type="evidence" value="ECO:0007669"/>
    <property type="project" value="InterPro"/>
</dbReference>
<dbReference type="Proteomes" id="UP001329430">
    <property type="component" value="Chromosome 4"/>
</dbReference>
<feature type="domain" description="Bardet-Biedl syndrome 1 protein GAE" evidence="2">
    <location>
        <begin position="476"/>
        <end position="584"/>
    </location>
</feature>
<dbReference type="SUPFAM" id="SSF50978">
    <property type="entry name" value="WD40 repeat-like"/>
    <property type="match status" value="1"/>
</dbReference>
<dbReference type="AlphaFoldDB" id="A0AAN7ZJT9"/>
<dbReference type="InterPro" id="IPR032728">
    <property type="entry name" value="BBS1_N"/>
</dbReference>
<gene>
    <name evidence="3" type="ORF">RI129_006622</name>
</gene>
<dbReference type="GO" id="GO:0005119">
    <property type="term" value="F:smoothened binding"/>
    <property type="evidence" value="ECO:0007669"/>
    <property type="project" value="TreeGrafter"/>
</dbReference>
<name>A0AAN7ZJT9_9COLE</name>
<dbReference type="GO" id="GO:0061512">
    <property type="term" value="P:protein localization to cilium"/>
    <property type="evidence" value="ECO:0007669"/>
    <property type="project" value="TreeGrafter"/>
</dbReference>
<comment type="caution">
    <text evidence="3">The sequence shown here is derived from an EMBL/GenBank/DDBJ whole genome shotgun (WGS) entry which is preliminary data.</text>
</comment>
<sequence length="591" mass="66395">MSKTELNTSRWLEAHSDRSAGLTTLPKNLLLANVCGDGDYRLVLVDVNFNEDVSARLKVYKGTMLCSDQSLPDVPCALISFYVDNIQPKLPVLGVACGSDLLIYKNNKPFYKFSVPPLPISALEEDVWQKLCLATDEPYEKIVEALESIPFSELSGRSQMLLTLPPSDIENYVYKYQNVELRRTCPITCMTTLYRNSEESTSISYPVLATEFGQLYILDSQTFTILHEARVSNTKATPSIVVAAGRYEVEFRILVACRERYVTLIRKNWLEGKNLLQTTASIVDMILMPGDKFVCIATSDKMLNCYSRRGNKLWTVEMAQTITCLSLLSLQHLSLSLIAVGMQGGSIQLYHSRHPVDYIPAPDTPSAITFGRMGQEEHVMVIITLGGTMNFKILKRTADFGLNQDTGISPTIQSKPLPLPKRSKLFLEQSLREKQNPMDMHQSFQQDLIRLRLTSARTLLQINSDQSGIGNTKEQIKLSAQVLGLGPKFTLILTLENMNPEKALIQLSAIFHCNPENYQLSLYVLPIPLIPPGLTYKIHNRVVECINENLPRDETQGNNTIRVFIVRREQIQPVLAATINMPPTDPLAFTM</sequence>
<evidence type="ECO:0000313" key="4">
    <source>
        <dbReference type="Proteomes" id="UP001329430"/>
    </source>
</evidence>
<dbReference type="GO" id="GO:0034464">
    <property type="term" value="C:BBSome"/>
    <property type="evidence" value="ECO:0007669"/>
    <property type="project" value="InterPro"/>
</dbReference>
<dbReference type="GO" id="GO:0005813">
    <property type="term" value="C:centrosome"/>
    <property type="evidence" value="ECO:0007669"/>
    <property type="project" value="TreeGrafter"/>
</dbReference>
<accession>A0AAN7ZJT9</accession>